<dbReference type="PANTHER" id="PTHR10634">
    <property type="entry name" value="AN1-TYPE ZINC FINGER PROTEIN"/>
    <property type="match status" value="1"/>
</dbReference>
<dbReference type="Proteomes" id="UP001642484">
    <property type="component" value="Unassembled WGS sequence"/>
</dbReference>
<accession>A0ABP0M5M6</accession>
<evidence type="ECO:0000256" key="3">
    <source>
        <dbReference type="ARBA" id="ARBA00022833"/>
    </source>
</evidence>
<reference evidence="5 6" key="1">
    <citation type="submission" date="2024-02" db="EMBL/GenBank/DDBJ databases">
        <authorList>
            <person name="Chen Y."/>
            <person name="Shah S."/>
            <person name="Dougan E. K."/>
            <person name="Thang M."/>
            <person name="Chan C."/>
        </authorList>
    </citation>
    <scope>NUCLEOTIDE SEQUENCE [LARGE SCALE GENOMIC DNA]</scope>
</reference>
<keyword evidence="6" id="KW-1185">Reference proteome</keyword>
<evidence type="ECO:0000256" key="1">
    <source>
        <dbReference type="ARBA" id="ARBA00022723"/>
    </source>
</evidence>
<comment type="caution">
    <text evidence="5">The sequence shown here is derived from an EMBL/GenBank/DDBJ whole genome shotgun (WGS) entry which is preliminary data.</text>
</comment>
<proteinExistence type="predicted"/>
<protein>
    <recommendedName>
        <fullName evidence="4">AN1-type domain-containing protein</fullName>
    </recommendedName>
</protein>
<dbReference type="SUPFAM" id="SSF118310">
    <property type="entry name" value="AN1-like Zinc finger"/>
    <property type="match status" value="1"/>
</dbReference>
<evidence type="ECO:0000313" key="6">
    <source>
        <dbReference type="Proteomes" id="UP001642484"/>
    </source>
</evidence>
<name>A0ABP0M5M6_9DINO</name>
<gene>
    <name evidence="5" type="ORF">CCMP2556_LOCUS24099</name>
</gene>
<keyword evidence="2" id="KW-0863">Zinc-finger</keyword>
<dbReference type="Gene3D" id="4.10.1110.10">
    <property type="entry name" value="AN1-like Zinc finger"/>
    <property type="match status" value="1"/>
</dbReference>
<keyword evidence="1" id="KW-0479">Metal-binding</keyword>
<dbReference type="InterPro" id="IPR000058">
    <property type="entry name" value="Znf_AN1"/>
</dbReference>
<evidence type="ECO:0000259" key="4">
    <source>
        <dbReference type="SMART" id="SM00154"/>
    </source>
</evidence>
<feature type="domain" description="AN1-type" evidence="4">
    <location>
        <begin position="21"/>
        <end position="60"/>
    </location>
</feature>
<dbReference type="EMBL" id="CAXAMN010015669">
    <property type="protein sequence ID" value="CAK9046368.1"/>
    <property type="molecule type" value="Genomic_DNA"/>
</dbReference>
<dbReference type="InterPro" id="IPR050652">
    <property type="entry name" value="AN1_A20_ZnFinger"/>
</dbReference>
<organism evidence="5 6">
    <name type="scientific">Durusdinium trenchii</name>
    <dbReference type="NCBI Taxonomy" id="1381693"/>
    <lineage>
        <taxon>Eukaryota</taxon>
        <taxon>Sar</taxon>
        <taxon>Alveolata</taxon>
        <taxon>Dinophyceae</taxon>
        <taxon>Suessiales</taxon>
        <taxon>Symbiodiniaceae</taxon>
        <taxon>Durusdinium</taxon>
    </lineage>
</organism>
<dbReference type="SMART" id="SM00154">
    <property type="entry name" value="ZnF_AN1"/>
    <property type="match status" value="1"/>
</dbReference>
<evidence type="ECO:0000256" key="2">
    <source>
        <dbReference type="ARBA" id="ARBA00022771"/>
    </source>
</evidence>
<dbReference type="InterPro" id="IPR035896">
    <property type="entry name" value="AN1-like_Znf"/>
</dbReference>
<dbReference type="PANTHER" id="PTHR10634:SF99">
    <property type="entry name" value="ZINC FINGER AN1 DOMAIN-CONTAINING STRESS-ASSOCIATED PROTEIN 15"/>
    <property type="match status" value="1"/>
</dbReference>
<evidence type="ECO:0000313" key="5">
    <source>
        <dbReference type="EMBL" id="CAK9046368.1"/>
    </source>
</evidence>
<keyword evidence="3" id="KW-0862">Zinc</keyword>
<sequence>MSRVDSTAGCQAKEDGEKRQCGKCHRRISLVESTIRCRCGLSFCERHMAAENHECKFDWRQMQREKIARENPKVTQSTSKMKSSKDWCDQYCKHHSVATVGERSSQVMHLMGVLLLVVFNLRGILHASMNAQVMLWIRQAVLGYFLGLLCAHALPYCCGTPASSCRFCIFSWVKGSWLVLHGKEVLSKPDWCLVAEWEQAKEHLMFALTGGKRNCLTRKLYDGPRSLQAIVSTVAARVREGQTLGFNCS</sequence>